<evidence type="ECO:0000256" key="14">
    <source>
        <dbReference type="ARBA" id="ARBA00031019"/>
    </source>
</evidence>
<accession>A0A343C3Z5</accession>
<keyword evidence="6" id="KW-0679">Respiratory chain</keyword>
<evidence type="ECO:0000256" key="13">
    <source>
        <dbReference type="ARBA" id="ARBA00023136"/>
    </source>
</evidence>
<name>A0A343C3Z5_9CUCU</name>
<keyword evidence="11" id="KW-0520">NAD</keyword>
<evidence type="ECO:0000256" key="16">
    <source>
        <dbReference type="SAM" id="Phobius"/>
    </source>
</evidence>
<feature type="transmembrane region" description="Helical" evidence="16">
    <location>
        <begin position="51"/>
        <end position="71"/>
    </location>
</feature>
<dbReference type="PANTHER" id="PTHR11435:SF1">
    <property type="entry name" value="NADH-UBIQUINONE OXIDOREDUCTASE CHAIN 6"/>
    <property type="match status" value="1"/>
</dbReference>
<evidence type="ECO:0000256" key="15">
    <source>
        <dbReference type="ARBA" id="ARBA00049551"/>
    </source>
</evidence>
<feature type="transmembrane region" description="Helical" evidence="16">
    <location>
        <begin position="83"/>
        <end position="100"/>
    </location>
</feature>
<keyword evidence="7 16" id="KW-0812">Transmembrane</keyword>
<evidence type="ECO:0000256" key="5">
    <source>
        <dbReference type="ARBA" id="ARBA00022448"/>
    </source>
</evidence>
<evidence type="ECO:0000256" key="10">
    <source>
        <dbReference type="ARBA" id="ARBA00022989"/>
    </source>
</evidence>
<dbReference type="EMBL" id="KX087360">
    <property type="protein sequence ID" value="ARH54738.1"/>
    <property type="molecule type" value="Genomic_DNA"/>
</dbReference>
<evidence type="ECO:0000256" key="11">
    <source>
        <dbReference type="ARBA" id="ARBA00023027"/>
    </source>
</evidence>
<keyword evidence="9" id="KW-0249">Electron transport</keyword>
<keyword evidence="12 17" id="KW-0496">Mitochondrion</keyword>
<keyword evidence="13 16" id="KW-0472">Membrane</keyword>
<comment type="similarity">
    <text evidence="2">Belongs to the complex I subunit 6 family.</text>
</comment>
<dbReference type="AlphaFoldDB" id="A0A343C3Z5"/>
<dbReference type="GO" id="GO:0008137">
    <property type="term" value="F:NADH dehydrogenase (ubiquinone) activity"/>
    <property type="evidence" value="ECO:0007669"/>
    <property type="project" value="UniProtKB-EC"/>
</dbReference>
<geneLocation type="mitochondrion" evidence="17"/>
<organism evidence="17">
    <name type="scientific">Trigonopterus sp. 2 AH-2016</name>
    <dbReference type="NCBI Taxonomy" id="1903836"/>
    <lineage>
        <taxon>Eukaryota</taxon>
        <taxon>Metazoa</taxon>
        <taxon>Ecdysozoa</taxon>
        <taxon>Arthropoda</taxon>
        <taxon>Hexapoda</taxon>
        <taxon>Insecta</taxon>
        <taxon>Pterygota</taxon>
        <taxon>Neoptera</taxon>
        <taxon>Endopterygota</taxon>
        <taxon>Coleoptera</taxon>
        <taxon>Polyphaga</taxon>
        <taxon>Cucujiformia</taxon>
        <taxon>Curculionidae</taxon>
        <taxon>Cryptorhynchinae</taxon>
        <taxon>Trigonopterus</taxon>
    </lineage>
</organism>
<evidence type="ECO:0000256" key="12">
    <source>
        <dbReference type="ARBA" id="ARBA00023128"/>
    </source>
</evidence>
<evidence type="ECO:0000256" key="6">
    <source>
        <dbReference type="ARBA" id="ARBA00022660"/>
    </source>
</evidence>
<evidence type="ECO:0000256" key="4">
    <source>
        <dbReference type="ARBA" id="ARBA00021095"/>
    </source>
</evidence>
<dbReference type="InterPro" id="IPR050269">
    <property type="entry name" value="ComplexI_Subunit6"/>
</dbReference>
<dbReference type="GO" id="GO:0031966">
    <property type="term" value="C:mitochondrial membrane"/>
    <property type="evidence" value="ECO:0007669"/>
    <property type="project" value="UniProtKB-SubCell"/>
</dbReference>
<keyword evidence="8" id="KW-1278">Translocase</keyword>
<dbReference type="PANTHER" id="PTHR11435">
    <property type="entry name" value="NADH UBIQUINONE OXIDOREDUCTASE SUBUNIT ND6"/>
    <property type="match status" value="1"/>
</dbReference>
<evidence type="ECO:0000256" key="2">
    <source>
        <dbReference type="ARBA" id="ARBA00005698"/>
    </source>
</evidence>
<evidence type="ECO:0000313" key="17">
    <source>
        <dbReference type="EMBL" id="ARH54738.1"/>
    </source>
</evidence>
<evidence type="ECO:0000256" key="7">
    <source>
        <dbReference type="ARBA" id="ARBA00022692"/>
    </source>
</evidence>
<keyword evidence="5" id="KW-0813">Transport</keyword>
<comment type="catalytic activity">
    <reaction evidence="15">
        <text>a ubiquinone + NADH + 5 H(+)(in) = a ubiquinol + NAD(+) + 4 H(+)(out)</text>
        <dbReference type="Rhea" id="RHEA:29091"/>
        <dbReference type="Rhea" id="RHEA-COMP:9565"/>
        <dbReference type="Rhea" id="RHEA-COMP:9566"/>
        <dbReference type="ChEBI" id="CHEBI:15378"/>
        <dbReference type="ChEBI" id="CHEBI:16389"/>
        <dbReference type="ChEBI" id="CHEBI:17976"/>
        <dbReference type="ChEBI" id="CHEBI:57540"/>
        <dbReference type="ChEBI" id="CHEBI:57945"/>
        <dbReference type="EC" id="7.1.1.2"/>
    </reaction>
</comment>
<dbReference type="EC" id="7.1.1.2" evidence="3"/>
<gene>
    <name evidence="17" type="primary">nad6</name>
</gene>
<evidence type="ECO:0000256" key="9">
    <source>
        <dbReference type="ARBA" id="ARBA00022982"/>
    </source>
</evidence>
<comment type="subcellular location">
    <subcellularLocation>
        <location evidence="1">Mitochondrion membrane</location>
        <topology evidence="1">Multi-pass membrane protein</topology>
    </subcellularLocation>
</comment>
<keyword evidence="10 16" id="KW-1133">Transmembrane helix</keyword>
<proteinExistence type="inferred from homology"/>
<evidence type="ECO:0000256" key="8">
    <source>
        <dbReference type="ARBA" id="ARBA00022967"/>
    </source>
</evidence>
<sequence>MLTSILFTNWAFSLIFMYLNHPMSLGAVLLIQTFLIALASGFLYLNFWFSYILFLVMIGGMLVLFIYMTSIASNEKFNMPKHFLSIFTLSLVTFLILMLLPDNPLFFSHSTESLSINQTFKLTSLSMSKYFNFPSMLGLMMLMAYLLVTLIAIVKVTDKTLGTLRQK</sequence>
<feature type="transmembrane region" description="Helical" evidence="16">
    <location>
        <begin position="136"/>
        <end position="157"/>
    </location>
</feature>
<evidence type="ECO:0000256" key="1">
    <source>
        <dbReference type="ARBA" id="ARBA00004225"/>
    </source>
</evidence>
<protein>
    <recommendedName>
        <fullName evidence="4">NADH-ubiquinone oxidoreductase chain 6</fullName>
        <ecNumber evidence="3">7.1.1.2</ecNumber>
    </recommendedName>
    <alternativeName>
        <fullName evidence="14">NADH dehydrogenase subunit 6</fullName>
    </alternativeName>
</protein>
<evidence type="ECO:0000256" key="3">
    <source>
        <dbReference type="ARBA" id="ARBA00012944"/>
    </source>
</evidence>
<reference evidence="17" key="1">
    <citation type="submission" date="2016-04" db="EMBL/GenBank/DDBJ databases">
        <title>Mitochondria of beetle species.</title>
        <authorList>
            <person name="Hunter A."/>
            <person name="Moriniere J."/>
            <person name="Tang P."/>
            <person name="Linard B."/>
            <person name="Crampton-Platt A."/>
            <person name="Vogler A.P."/>
        </authorList>
    </citation>
    <scope>NUCLEOTIDE SEQUENCE</scope>
</reference>